<sequence length="338" mass="37571">MRFAMPGFLADVIDRSSSLFGRPFDPGTSLAPPHGKYGTVHYGVMIPGLPEPYRFVNVIALIGQPKARLFANPHLVRTSPEDTANLLVGTATATPDHFRGYSVAAECDFQADGSRLRFGQDLTIVGKHPNFTLCREGHRFNLELTLTASDKVAHFARLAGGLYDHWSVLCQYRGQLELEGRKTDIGGLCTFEYARAAKVNLPFRFFTYQIINIDSCTQVLLTEVLGPLGLEAQRRVYVRGLNDHGAVYGRGFDFTVQEFESTVSITPNGHSMRLPKIFSWRVEDENGEEVIAIEGQSNGDFNYGMTAGYAGSYQYRGCFRGRPVEGTGYIEYIDLRGQ</sequence>
<organism evidence="1 2">
    <name type="scientific">Alcanivorax xiamenensis</name>
    <dbReference type="NCBI Taxonomy" id="1177156"/>
    <lineage>
        <taxon>Bacteria</taxon>
        <taxon>Pseudomonadati</taxon>
        <taxon>Pseudomonadota</taxon>
        <taxon>Gammaproteobacteria</taxon>
        <taxon>Oceanospirillales</taxon>
        <taxon>Alcanivoracaceae</taxon>
        <taxon>Alcanivorax</taxon>
    </lineage>
</organism>
<comment type="caution">
    <text evidence="1">The sequence shown here is derived from an EMBL/GenBank/DDBJ whole genome shotgun (WGS) entry which is preliminary data.</text>
</comment>
<name>A0ABQ6Y8R3_9GAMM</name>
<dbReference type="Pfam" id="PF20375">
    <property type="entry name" value="DUF6670"/>
    <property type="match status" value="1"/>
</dbReference>
<evidence type="ECO:0008006" key="3">
    <source>
        <dbReference type="Google" id="ProtNLM"/>
    </source>
</evidence>
<accession>A0ABQ6Y8R3</accession>
<gene>
    <name evidence="1" type="ORF">A6D6_02100</name>
</gene>
<evidence type="ECO:0000313" key="1">
    <source>
        <dbReference type="EMBL" id="KAF0805652.1"/>
    </source>
</evidence>
<evidence type="ECO:0000313" key="2">
    <source>
        <dbReference type="Proteomes" id="UP000771797"/>
    </source>
</evidence>
<dbReference type="RefSeq" id="WP_159660713.1">
    <property type="nucleotide sequence ID" value="NZ_AQPF01000014.1"/>
</dbReference>
<dbReference type="EMBL" id="AQPF01000014">
    <property type="protein sequence ID" value="KAF0805652.1"/>
    <property type="molecule type" value="Genomic_DNA"/>
</dbReference>
<keyword evidence="2" id="KW-1185">Reference proteome</keyword>
<reference evidence="1 2" key="1">
    <citation type="submission" date="2012-09" db="EMBL/GenBank/DDBJ databases">
        <title>Genome Sequence of alkane-degrading Bacterium Alcanivorax sp. 6-D-6.</title>
        <authorList>
            <person name="Lai Q."/>
            <person name="Shao Z."/>
        </authorList>
    </citation>
    <scope>NUCLEOTIDE SEQUENCE [LARGE SCALE GENOMIC DNA]</scope>
    <source>
        <strain evidence="1 2">6-D-6</strain>
    </source>
</reference>
<dbReference type="InterPro" id="IPR046611">
    <property type="entry name" value="DUF6670"/>
</dbReference>
<proteinExistence type="predicted"/>
<dbReference type="Proteomes" id="UP000771797">
    <property type="component" value="Unassembled WGS sequence"/>
</dbReference>
<protein>
    <recommendedName>
        <fullName evidence="3">Tocopherol cyclase</fullName>
    </recommendedName>
</protein>